<keyword evidence="11" id="KW-1185">Reference proteome</keyword>
<dbReference type="Proteomes" id="UP001161388">
    <property type="component" value="Unassembled WGS sequence"/>
</dbReference>
<evidence type="ECO:0000259" key="9">
    <source>
        <dbReference type="PROSITE" id="PS50893"/>
    </source>
</evidence>
<name>A0ABQ5VLJ7_9RHOB</name>
<dbReference type="Gene3D" id="3.40.50.300">
    <property type="entry name" value="P-loop containing nucleotide triphosphate hydrolases"/>
    <property type="match status" value="1"/>
</dbReference>
<evidence type="ECO:0000313" key="11">
    <source>
        <dbReference type="Proteomes" id="UP001161388"/>
    </source>
</evidence>
<comment type="caution">
    <text evidence="10">The sequence shown here is derived from an EMBL/GenBank/DDBJ whole genome shotgun (WGS) entry which is preliminary data.</text>
</comment>
<dbReference type="PROSITE" id="PS50893">
    <property type="entry name" value="ABC_TRANSPORTER_2"/>
    <property type="match status" value="1"/>
</dbReference>
<evidence type="ECO:0000256" key="7">
    <source>
        <dbReference type="ARBA" id="ARBA00022967"/>
    </source>
</evidence>
<keyword evidence="3" id="KW-1003">Cell membrane</keyword>
<evidence type="ECO:0000313" key="10">
    <source>
        <dbReference type="EMBL" id="GLQ27965.1"/>
    </source>
</evidence>
<evidence type="ECO:0000256" key="5">
    <source>
        <dbReference type="ARBA" id="ARBA00022741"/>
    </source>
</evidence>
<gene>
    <name evidence="10" type="primary">tauB</name>
    <name evidence="10" type="ORF">GCM10007927_27680</name>
</gene>
<dbReference type="Pfam" id="PF00005">
    <property type="entry name" value="ABC_tran"/>
    <property type="match status" value="1"/>
</dbReference>
<dbReference type="EMBL" id="BSNL01000001">
    <property type="protein sequence ID" value="GLQ27965.1"/>
    <property type="molecule type" value="Genomic_DNA"/>
</dbReference>
<keyword evidence="6 10" id="KW-0067">ATP-binding</keyword>
<dbReference type="InterPro" id="IPR027417">
    <property type="entry name" value="P-loop_NTPase"/>
</dbReference>
<keyword evidence="7" id="KW-1278">Translocase</keyword>
<dbReference type="PANTHER" id="PTHR42788:SF18">
    <property type="entry name" value="TAURINE IMPORT ATP-BINDING PROTEIN TAUB"/>
    <property type="match status" value="1"/>
</dbReference>
<evidence type="ECO:0000256" key="6">
    <source>
        <dbReference type="ARBA" id="ARBA00022840"/>
    </source>
</evidence>
<evidence type="ECO:0000256" key="2">
    <source>
        <dbReference type="ARBA" id="ARBA00022448"/>
    </source>
</evidence>
<keyword evidence="5" id="KW-0547">Nucleotide-binding</keyword>
<organism evidence="10 11">
    <name type="scientific">Sulfitobacter pacificus</name>
    <dbReference type="NCBI Taxonomy" id="1499314"/>
    <lineage>
        <taxon>Bacteria</taxon>
        <taxon>Pseudomonadati</taxon>
        <taxon>Pseudomonadota</taxon>
        <taxon>Alphaproteobacteria</taxon>
        <taxon>Rhodobacterales</taxon>
        <taxon>Roseobacteraceae</taxon>
        <taxon>Sulfitobacter</taxon>
    </lineage>
</organism>
<protein>
    <submittedName>
        <fullName evidence="10">Taurine import ATP-binding protein TauB</fullName>
    </submittedName>
</protein>
<evidence type="ECO:0000256" key="8">
    <source>
        <dbReference type="ARBA" id="ARBA00023136"/>
    </source>
</evidence>
<proteinExistence type="inferred from homology"/>
<feature type="domain" description="ABC transporter" evidence="9">
    <location>
        <begin position="35"/>
        <end position="267"/>
    </location>
</feature>
<evidence type="ECO:0000256" key="1">
    <source>
        <dbReference type="ARBA" id="ARBA00005417"/>
    </source>
</evidence>
<evidence type="ECO:0000256" key="4">
    <source>
        <dbReference type="ARBA" id="ARBA00022519"/>
    </source>
</evidence>
<dbReference type="CDD" id="cd03293">
    <property type="entry name" value="ABC_NrtD_SsuB_transporters"/>
    <property type="match status" value="1"/>
</dbReference>
<dbReference type="SUPFAM" id="SSF52540">
    <property type="entry name" value="P-loop containing nucleoside triphosphate hydrolases"/>
    <property type="match status" value="1"/>
</dbReference>
<accession>A0ABQ5VLJ7</accession>
<dbReference type="InterPro" id="IPR017871">
    <property type="entry name" value="ABC_transporter-like_CS"/>
</dbReference>
<dbReference type="InterPro" id="IPR003439">
    <property type="entry name" value="ABC_transporter-like_ATP-bd"/>
</dbReference>
<reference evidence="10" key="1">
    <citation type="journal article" date="2014" name="Int. J. Syst. Evol. Microbiol.">
        <title>Complete genome of a new Firmicutes species belonging to the dominant human colonic microbiota ('Ruminococcus bicirculans') reveals two chromosomes and a selective capacity to utilize plant glucans.</title>
        <authorList>
            <consortium name="NISC Comparative Sequencing Program"/>
            <person name="Wegmann U."/>
            <person name="Louis P."/>
            <person name="Goesmann A."/>
            <person name="Henrissat B."/>
            <person name="Duncan S.H."/>
            <person name="Flint H.J."/>
        </authorList>
    </citation>
    <scope>NUCLEOTIDE SEQUENCE</scope>
    <source>
        <strain evidence="10">NBRC 109915</strain>
    </source>
</reference>
<dbReference type="SMART" id="SM00382">
    <property type="entry name" value="AAA"/>
    <property type="match status" value="1"/>
</dbReference>
<dbReference type="InterPro" id="IPR050166">
    <property type="entry name" value="ABC_transporter_ATP-bind"/>
</dbReference>
<keyword evidence="8" id="KW-0472">Membrane</keyword>
<sequence length="299" mass="32786">MGPHCTCDRQLNETEVGKTLPFNPDRGGTADMTGLSIDKLSMRFDLPDGGHVQALQDVSIDLKAGELLSVLGPSGCGKTTLLNIVAGFLAPTSGVMTLNGHQITGPDAERGMVFQQGALFEWMSVRENVGFGPSMKGMPKNNKNEIVDHLLDVVGLQDFKEKAVYELSGGMQQRVALARCLANDPDVILMDEPLGALDALTREKMQSLVLKLWKETGKTIILITHSVEEALLLGERLIVMAPRPGRIHKEYRLPFAELGVGADLREVKKHPDFGPKREEILNMIWDMEEEIMGTKEDAA</sequence>
<reference evidence="10" key="2">
    <citation type="submission" date="2023-01" db="EMBL/GenBank/DDBJ databases">
        <title>Draft genome sequence of Sulfitobacter pacificus strain NBRC 109915.</title>
        <authorList>
            <person name="Sun Q."/>
            <person name="Mori K."/>
        </authorList>
    </citation>
    <scope>NUCLEOTIDE SEQUENCE</scope>
    <source>
        <strain evidence="10">NBRC 109915</strain>
    </source>
</reference>
<evidence type="ECO:0000256" key="3">
    <source>
        <dbReference type="ARBA" id="ARBA00022475"/>
    </source>
</evidence>
<comment type="similarity">
    <text evidence="1">Belongs to the ABC transporter superfamily.</text>
</comment>
<keyword evidence="2" id="KW-0813">Transport</keyword>
<dbReference type="InterPro" id="IPR003593">
    <property type="entry name" value="AAA+_ATPase"/>
</dbReference>
<dbReference type="PROSITE" id="PS00211">
    <property type="entry name" value="ABC_TRANSPORTER_1"/>
    <property type="match status" value="1"/>
</dbReference>
<keyword evidence="4" id="KW-0997">Cell inner membrane</keyword>
<dbReference type="PANTHER" id="PTHR42788">
    <property type="entry name" value="TAURINE IMPORT ATP-BINDING PROTEIN-RELATED"/>
    <property type="match status" value="1"/>
</dbReference>
<dbReference type="GO" id="GO:0005524">
    <property type="term" value="F:ATP binding"/>
    <property type="evidence" value="ECO:0007669"/>
    <property type="project" value="UniProtKB-KW"/>
</dbReference>